<dbReference type="HOGENOM" id="CLU_070027_2_0_0"/>
<gene>
    <name evidence="4" type="ordered locus">ANT_23070</name>
</gene>
<proteinExistence type="predicted"/>
<dbReference type="InParanoid" id="E8MYJ7"/>
<dbReference type="InterPro" id="IPR052955">
    <property type="entry name" value="UPF0703_membrane_permease"/>
</dbReference>
<name>E8MYJ7_ANATU</name>
<dbReference type="InterPro" id="IPR048447">
    <property type="entry name" value="DUF1980_C"/>
</dbReference>
<dbReference type="Pfam" id="PF09323">
    <property type="entry name" value="DUF1980"/>
    <property type="match status" value="1"/>
</dbReference>
<feature type="transmembrane region" description="Helical" evidence="1">
    <location>
        <begin position="37"/>
        <end position="57"/>
    </location>
</feature>
<dbReference type="NCBIfam" id="TIGR03943">
    <property type="entry name" value="TIGR03943 family putative permease subunit"/>
    <property type="match status" value="1"/>
</dbReference>
<protein>
    <submittedName>
        <fullName evidence="4">Hypothetical membrane protein</fullName>
    </submittedName>
</protein>
<evidence type="ECO:0000313" key="4">
    <source>
        <dbReference type="EMBL" id="BAJ64333.1"/>
    </source>
</evidence>
<keyword evidence="1" id="KW-0812">Transmembrane</keyword>
<evidence type="ECO:0000259" key="2">
    <source>
        <dbReference type="Pfam" id="PF09323"/>
    </source>
</evidence>
<evidence type="ECO:0000259" key="3">
    <source>
        <dbReference type="Pfam" id="PF21537"/>
    </source>
</evidence>
<reference evidence="4 5" key="1">
    <citation type="submission" date="2010-12" db="EMBL/GenBank/DDBJ databases">
        <title>Whole genome sequence of Anaerolinea thermophila UNI-1.</title>
        <authorList>
            <person name="Narita-Yamada S."/>
            <person name="Kishi E."/>
            <person name="Watanabe Y."/>
            <person name="Takasaki K."/>
            <person name="Ankai A."/>
            <person name="Oguchi A."/>
            <person name="Fukui S."/>
            <person name="Takahashi M."/>
            <person name="Yashiro I."/>
            <person name="Hosoyama A."/>
            <person name="Sekiguchi Y."/>
            <person name="Hanada S."/>
            <person name="Fujita N."/>
        </authorList>
    </citation>
    <scope>NUCLEOTIDE SEQUENCE [LARGE SCALE GENOMIC DNA]</scope>
    <source>
        <strain evidence="5">DSM 14523 / JCM 11388 / NBRC 100420 / UNI-1</strain>
    </source>
</reference>
<dbReference type="KEGG" id="atm:ANT_23070"/>
<dbReference type="Proteomes" id="UP000008922">
    <property type="component" value="Chromosome"/>
</dbReference>
<keyword evidence="5" id="KW-1185">Reference proteome</keyword>
<feature type="transmembrane region" description="Helical" evidence="1">
    <location>
        <begin position="86"/>
        <end position="103"/>
    </location>
</feature>
<dbReference type="PANTHER" id="PTHR40047">
    <property type="entry name" value="UPF0703 PROTEIN YCGQ"/>
    <property type="match status" value="1"/>
</dbReference>
<dbReference type="RefSeq" id="WP_013560700.1">
    <property type="nucleotide sequence ID" value="NC_014960.1"/>
</dbReference>
<dbReference type="InterPro" id="IPR048493">
    <property type="entry name" value="DUF1980_N"/>
</dbReference>
<dbReference type="EMBL" id="AP012029">
    <property type="protein sequence ID" value="BAJ64333.1"/>
    <property type="molecule type" value="Genomic_DNA"/>
</dbReference>
<dbReference type="FunCoup" id="E8MYJ7">
    <property type="interactions" value="51"/>
</dbReference>
<accession>E8MYJ7</accession>
<dbReference type="Pfam" id="PF21537">
    <property type="entry name" value="DUF1980_C"/>
    <property type="match status" value="1"/>
</dbReference>
<evidence type="ECO:0000313" key="5">
    <source>
        <dbReference type="Proteomes" id="UP000008922"/>
    </source>
</evidence>
<dbReference type="InterPro" id="IPR015402">
    <property type="entry name" value="DUF1980"/>
</dbReference>
<sequence length="251" mass="27871">MKERATRSFQALVMAGLGVFLLYQVSSGGITFYIHQRFVWLVGIGALLLLVIAQTLFQSRVSDDGHLEHEHSEAEEEHQHTSTPGWVLWLMILPVMMGILLPQRGLSASVIQNRGIQTAGTLSSTTQVVQVQEIPPEQRTVLDWVRLFSQPDQRTRILGQPVDVIGFVYRDPRLPEGQFMVVRFTLTCCVADASALGLAVSWANADSLAENRWVRVRGTLDATTLDGSPVPLVLAKQVDEVPEPAQPYLYP</sequence>
<keyword evidence="1" id="KW-0472">Membrane</keyword>
<dbReference type="AlphaFoldDB" id="E8MYJ7"/>
<dbReference type="PANTHER" id="PTHR40047:SF1">
    <property type="entry name" value="UPF0703 PROTEIN YCGQ"/>
    <property type="match status" value="1"/>
</dbReference>
<dbReference type="eggNOG" id="COG3689">
    <property type="taxonomic scope" value="Bacteria"/>
</dbReference>
<evidence type="ECO:0000256" key="1">
    <source>
        <dbReference type="SAM" id="Phobius"/>
    </source>
</evidence>
<feature type="domain" description="DUF1980" evidence="2">
    <location>
        <begin position="9"/>
        <end position="117"/>
    </location>
</feature>
<organism evidence="4 5">
    <name type="scientific">Anaerolinea thermophila (strain DSM 14523 / JCM 11388 / NBRC 100420 / UNI-1)</name>
    <dbReference type="NCBI Taxonomy" id="926569"/>
    <lineage>
        <taxon>Bacteria</taxon>
        <taxon>Bacillati</taxon>
        <taxon>Chloroflexota</taxon>
        <taxon>Anaerolineae</taxon>
        <taxon>Anaerolineales</taxon>
        <taxon>Anaerolineaceae</taxon>
        <taxon>Anaerolinea</taxon>
    </lineage>
</organism>
<keyword evidence="1" id="KW-1133">Transmembrane helix</keyword>
<dbReference type="STRING" id="926569.ANT_23070"/>
<feature type="domain" description="DUF1980" evidence="3">
    <location>
        <begin position="156"/>
        <end position="251"/>
    </location>
</feature>